<evidence type="ECO:0000313" key="3">
    <source>
        <dbReference type="EMBL" id="VDN43169.1"/>
    </source>
</evidence>
<gene>
    <name evidence="3" type="ORF">GPUH_LOCUS24673</name>
</gene>
<dbReference type="EMBL" id="UYRT01102046">
    <property type="protein sequence ID" value="VDN43169.1"/>
    <property type="molecule type" value="Genomic_DNA"/>
</dbReference>
<dbReference type="OrthoDB" id="5864070at2759"/>
<reference evidence="5" key="1">
    <citation type="submission" date="2016-06" db="UniProtKB">
        <authorList>
            <consortium name="WormBaseParasite"/>
        </authorList>
    </citation>
    <scope>IDENTIFICATION</scope>
</reference>
<keyword evidence="4" id="KW-1185">Reference proteome</keyword>
<feature type="compositionally biased region" description="Polar residues" evidence="2">
    <location>
        <begin position="139"/>
        <end position="152"/>
    </location>
</feature>
<name>A0A183EUN2_9BILA</name>
<evidence type="ECO:0000256" key="1">
    <source>
        <dbReference type="SAM" id="Coils"/>
    </source>
</evidence>
<reference evidence="3 4" key="2">
    <citation type="submission" date="2018-11" db="EMBL/GenBank/DDBJ databases">
        <authorList>
            <consortium name="Pathogen Informatics"/>
        </authorList>
    </citation>
    <scope>NUCLEOTIDE SEQUENCE [LARGE SCALE GENOMIC DNA]</scope>
</reference>
<sequence>MEIMTVQQMLQYKEKVAEVNANYAKSEQCKNEIERIKEEQELQLRNAEALRRSYELLQENDYNIIKLQKSLQANQLNLLNSQAQLQDAHLQIQKRDERIRKLEDKLNGMQREIQDLFAATFKIPDLDEETGGSREQLPASANATPGTEQYKTPQLEEPKAKQPRVRDIEDEDMNAD</sequence>
<evidence type="ECO:0000313" key="4">
    <source>
        <dbReference type="Proteomes" id="UP000271098"/>
    </source>
</evidence>
<keyword evidence="1" id="KW-0175">Coiled coil</keyword>
<dbReference type="AlphaFoldDB" id="A0A183EUN2"/>
<feature type="coiled-coil region" evidence="1">
    <location>
        <begin position="26"/>
        <end position="57"/>
    </location>
</feature>
<organism evidence="5">
    <name type="scientific">Gongylonema pulchrum</name>
    <dbReference type="NCBI Taxonomy" id="637853"/>
    <lineage>
        <taxon>Eukaryota</taxon>
        <taxon>Metazoa</taxon>
        <taxon>Ecdysozoa</taxon>
        <taxon>Nematoda</taxon>
        <taxon>Chromadorea</taxon>
        <taxon>Rhabditida</taxon>
        <taxon>Spirurina</taxon>
        <taxon>Spiruromorpha</taxon>
        <taxon>Spiruroidea</taxon>
        <taxon>Gongylonematidae</taxon>
        <taxon>Gongylonema</taxon>
    </lineage>
</organism>
<evidence type="ECO:0000256" key="2">
    <source>
        <dbReference type="SAM" id="MobiDB-lite"/>
    </source>
</evidence>
<protein>
    <submittedName>
        <fullName evidence="3 5">Uncharacterized protein</fullName>
    </submittedName>
</protein>
<accession>A0A183EUN2</accession>
<feature type="coiled-coil region" evidence="1">
    <location>
        <begin position="85"/>
        <end position="119"/>
    </location>
</feature>
<feature type="region of interest" description="Disordered" evidence="2">
    <location>
        <begin position="127"/>
        <end position="176"/>
    </location>
</feature>
<feature type="compositionally biased region" description="Basic and acidic residues" evidence="2">
    <location>
        <begin position="154"/>
        <end position="167"/>
    </location>
</feature>
<dbReference type="WBParaSite" id="GPUH_0002470301-mRNA-1">
    <property type="protein sequence ID" value="GPUH_0002470301-mRNA-1"/>
    <property type="gene ID" value="GPUH_0002470301"/>
</dbReference>
<proteinExistence type="predicted"/>
<evidence type="ECO:0000313" key="5">
    <source>
        <dbReference type="WBParaSite" id="GPUH_0002470301-mRNA-1"/>
    </source>
</evidence>
<dbReference type="Proteomes" id="UP000271098">
    <property type="component" value="Unassembled WGS sequence"/>
</dbReference>